<keyword evidence="8" id="KW-1185">Reference proteome</keyword>
<comment type="caution">
    <text evidence="7">The sequence shown here is derived from an EMBL/GenBank/DDBJ whole genome shotgun (WGS) entry which is preliminary data.</text>
</comment>
<dbReference type="Gene3D" id="3.20.20.70">
    <property type="entry name" value="Aldolase class I"/>
    <property type="match status" value="1"/>
</dbReference>
<keyword evidence="4" id="KW-0288">FMN</keyword>
<evidence type="ECO:0000256" key="5">
    <source>
        <dbReference type="ARBA" id="ARBA00022857"/>
    </source>
</evidence>
<gene>
    <name evidence="7" type="ORF">Tco_0843227</name>
</gene>
<dbReference type="PANTHER" id="PTHR22893">
    <property type="entry name" value="NADH OXIDOREDUCTASE-RELATED"/>
    <property type="match status" value="1"/>
</dbReference>
<dbReference type="PRINTS" id="PR01868">
    <property type="entry name" value="ABCEFAMILY"/>
</dbReference>
<dbReference type="InterPro" id="IPR001155">
    <property type="entry name" value="OxRdtase_FMN_N"/>
</dbReference>
<keyword evidence="3" id="KW-0285">Flavoprotein</keyword>
<evidence type="ECO:0000256" key="1">
    <source>
        <dbReference type="ARBA" id="ARBA00001917"/>
    </source>
</evidence>
<evidence type="ECO:0000256" key="3">
    <source>
        <dbReference type="ARBA" id="ARBA00022630"/>
    </source>
</evidence>
<organism evidence="7 8">
    <name type="scientific">Tanacetum coccineum</name>
    <dbReference type="NCBI Taxonomy" id="301880"/>
    <lineage>
        <taxon>Eukaryota</taxon>
        <taxon>Viridiplantae</taxon>
        <taxon>Streptophyta</taxon>
        <taxon>Embryophyta</taxon>
        <taxon>Tracheophyta</taxon>
        <taxon>Spermatophyta</taxon>
        <taxon>Magnoliopsida</taxon>
        <taxon>eudicotyledons</taxon>
        <taxon>Gunneridae</taxon>
        <taxon>Pentapetalae</taxon>
        <taxon>asterids</taxon>
        <taxon>campanulids</taxon>
        <taxon>Asterales</taxon>
        <taxon>Asteraceae</taxon>
        <taxon>Asteroideae</taxon>
        <taxon>Anthemideae</taxon>
        <taxon>Anthemidinae</taxon>
        <taxon>Tanacetum</taxon>
    </lineage>
</organism>
<sequence length="126" mass="14467">MLRVLKAKLQKQTHGLMKEEKKCPFDAIEIINLPKDLEKDTTHRHRVNTFKFHRLDSDEIPLVANDFRIAAKNAMEADKYGGSLENRCRFAFEVIETVPNEIVADKVGIRLSPFATYLDSGYNRAC</sequence>
<evidence type="ECO:0000256" key="4">
    <source>
        <dbReference type="ARBA" id="ARBA00022643"/>
    </source>
</evidence>
<name>A0ABQ5B1M0_9ASTR</name>
<evidence type="ECO:0000313" key="8">
    <source>
        <dbReference type="Proteomes" id="UP001151760"/>
    </source>
</evidence>
<dbReference type="InterPro" id="IPR013283">
    <property type="entry name" value="RLI1"/>
</dbReference>
<reference evidence="7" key="2">
    <citation type="submission" date="2022-01" db="EMBL/GenBank/DDBJ databases">
        <authorList>
            <person name="Yamashiro T."/>
            <person name="Shiraishi A."/>
            <person name="Satake H."/>
            <person name="Nakayama K."/>
        </authorList>
    </citation>
    <scope>NUCLEOTIDE SEQUENCE</scope>
</reference>
<evidence type="ECO:0000256" key="2">
    <source>
        <dbReference type="ARBA" id="ARBA00005979"/>
    </source>
</evidence>
<dbReference type="InterPro" id="IPR013785">
    <property type="entry name" value="Aldolase_TIM"/>
</dbReference>
<evidence type="ECO:0000313" key="7">
    <source>
        <dbReference type="EMBL" id="GJT08765.1"/>
    </source>
</evidence>
<dbReference type="SUPFAM" id="SSF51395">
    <property type="entry name" value="FMN-linked oxidoreductases"/>
    <property type="match status" value="1"/>
</dbReference>
<reference evidence="7" key="1">
    <citation type="journal article" date="2022" name="Int. J. Mol. Sci.">
        <title>Draft Genome of Tanacetum Coccineum: Genomic Comparison of Closely Related Tanacetum-Family Plants.</title>
        <authorList>
            <person name="Yamashiro T."/>
            <person name="Shiraishi A."/>
            <person name="Nakayama K."/>
            <person name="Satake H."/>
        </authorList>
    </citation>
    <scope>NUCLEOTIDE SEQUENCE</scope>
</reference>
<accession>A0ABQ5B1M0</accession>
<dbReference type="Proteomes" id="UP001151760">
    <property type="component" value="Unassembled WGS sequence"/>
</dbReference>
<dbReference type="Pfam" id="PF00724">
    <property type="entry name" value="Oxidored_FMN"/>
    <property type="match status" value="1"/>
</dbReference>
<dbReference type="InterPro" id="IPR045247">
    <property type="entry name" value="Oye-like"/>
</dbReference>
<dbReference type="PANTHER" id="PTHR22893:SF91">
    <property type="entry name" value="NADPH DEHYDROGENASE 2-RELATED"/>
    <property type="match status" value="1"/>
</dbReference>
<comment type="cofactor">
    <cofactor evidence="1">
        <name>FMN</name>
        <dbReference type="ChEBI" id="CHEBI:58210"/>
    </cofactor>
</comment>
<evidence type="ECO:0000259" key="6">
    <source>
        <dbReference type="Pfam" id="PF00724"/>
    </source>
</evidence>
<comment type="similarity">
    <text evidence="2">Belongs to the NADH:flavin oxidoreductase/NADH oxidase family.</text>
</comment>
<protein>
    <submittedName>
        <fullName evidence="7">12-oxophytodienoate reductase 11</fullName>
    </submittedName>
</protein>
<dbReference type="EMBL" id="BQNB010012856">
    <property type="protein sequence ID" value="GJT08765.1"/>
    <property type="molecule type" value="Genomic_DNA"/>
</dbReference>
<proteinExistence type="inferred from homology"/>
<feature type="domain" description="NADH:flavin oxidoreductase/NADH oxidase N-terminal" evidence="6">
    <location>
        <begin position="77"/>
        <end position="117"/>
    </location>
</feature>
<keyword evidence="5" id="KW-0521">NADP</keyword>